<dbReference type="GeneID" id="5022725"/>
<dbReference type="EMBL" id="CT868069">
    <property type="protein sequence ID" value="CAK69543.1"/>
    <property type="molecule type" value="Genomic_DNA"/>
</dbReference>
<organism evidence="1 2">
    <name type="scientific">Paramecium tetraurelia</name>
    <dbReference type="NCBI Taxonomy" id="5888"/>
    <lineage>
        <taxon>Eukaryota</taxon>
        <taxon>Sar</taxon>
        <taxon>Alveolata</taxon>
        <taxon>Ciliophora</taxon>
        <taxon>Intramacronucleata</taxon>
        <taxon>Oligohymenophorea</taxon>
        <taxon>Peniculida</taxon>
        <taxon>Parameciidae</taxon>
        <taxon>Paramecium</taxon>
    </lineage>
</organism>
<dbReference type="RefSeq" id="XP_001436940.1">
    <property type="nucleotide sequence ID" value="XM_001436903.1"/>
</dbReference>
<proteinExistence type="predicted"/>
<name>A0CFH6_PARTE</name>
<dbReference type="KEGG" id="ptm:GSPATT00037982001"/>
<dbReference type="AlphaFoldDB" id="A0CFH6"/>
<gene>
    <name evidence="1" type="ORF">GSPATT00037982001</name>
</gene>
<evidence type="ECO:0000313" key="2">
    <source>
        <dbReference type="Proteomes" id="UP000000600"/>
    </source>
</evidence>
<dbReference type="InParanoid" id="A0CFH6"/>
<accession>A0CFH6</accession>
<reference evidence="1 2" key="1">
    <citation type="journal article" date="2006" name="Nature">
        <title>Global trends of whole-genome duplications revealed by the ciliate Paramecium tetraurelia.</title>
        <authorList>
            <consortium name="Genoscope"/>
            <person name="Aury J.-M."/>
            <person name="Jaillon O."/>
            <person name="Duret L."/>
            <person name="Noel B."/>
            <person name="Jubin C."/>
            <person name="Porcel B.M."/>
            <person name="Segurens B."/>
            <person name="Daubin V."/>
            <person name="Anthouard V."/>
            <person name="Aiach N."/>
            <person name="Arnaiz O."/>
            <person name="Billaut A."/>
            <person name="Beisson J."/>
            <person name="Blanc I."/>
            <person name="Bouhouche K."/>
            <person name="Camara F."/>
            <person name="Duharcourt S."/>
            <person name="Guigo R."/>
            <person name="Gogendeau D."/>
            <person name="Katinka M."/>
            <person name="Keller A.-M."/>
            <person name="Kissmehl R."/>
            <person name="Klotz C."/>
            <person name="Koll F."/>
            <person name="Le Moue A."/>
            <person name="Lepere C."/>
            <person name="Malinsky S."/>
            <person name="Nowacki M."/>
            <person name="Nowak J.K."/>
            <person name="Plattner H."/>
            <person name="Poulain J."/>
            <person name="Ruiz F."/>
            <person name="Serrano V."/>
            <person name="Zagulski M."/>
            <person name="Dessen P."/>
            <person name="Betermier M."/>
            <person name="Weissenbach J."/>
            <person name="Scarpelli C."/>
            <person name="Schachter V."/>
            <person name="Sperling L."/>
            <person name="Meyer E."/>
            <person name="Cohen J."/>
            <person name="Wincker P."/>
        </authorList>
    </citation>
    <scope>NUCLEOTIDE SEQUENCE [LARGE SCALE GENOMIC DNA]</scope>
    <source>
        <strain evidence="1 2">Stock d4-2</strain>
    </source>
</reference>
<keyword evidence="2" id="KW-1185">Reference proteome</keyword>
<dbReference type="Proteomes" id="UP000000600">
    <property type="component" value="Unassembled WGS sequence"/>
</dbReference>
<protein>
    <submittedName>
        <fullName evidence="1">Uncharacterized protein</fullName>
    </submittedName>
</protein>
<dbReference type="HOGENOM" id="CLU_2297113_0_0_1"/>
<evidence type="ECO:0000313" key="1">
    <source>
        <dbReference type="EMBL" id="CAK69543.1"/>
    </source>
</evidence>
<sequence>MTKNKKTKCQIGQFFKKQVEQIRRQLKKNILLYQTKAAAKKVKSNKIEQKPEPIQFIIKYRPTTKTTIAKRGSKLMNQSKQYYQLFLYISADSLVIQAQIH</sequence>